<dbReference type="OrthoDB" id="247245at2759"/>
<accession>A0A8H7UEU6</accession>
<evidence type="ECO:0008006" key="7">
    <source>
        <dbReference type="Google" id="ProtNLM"/>
    </source>
</evidence>
<dbReference type="AlphaFoldDB" id="A0A8H7UEU6"/>
<keyword evidence="4" id="KW-0812">Transmembrane</keyword>
<reference evidence="5" key="1">
    <citation type="submission" date="2020-12" db="EMBL/GenBank/DDBJ databases">
        <title>Metabolic potential, ecology and presence of endohyphal bacteria is reflected in genomic diversity of Mucoromycotina.</title>
        <authorList>
            <person name="Muszewska A."/>
            <person name="Okrasinska A."/>
            <person name="Steczkiewicz K."/>
            <person name="Drgas O."/>
            <person name="Orlowska M."/>
            <person name="Perlinska-Lenart U."/>
            <person name="Aleksandrzak-Piekarczyk T."/>
            <person name="Szatraj K."/>
            <person name="Zielenkiewicz U."/>
            <person name="Pilsyk S."/>
            <person name="Malc E."/>
            <person name="Mieczkowski P."/>
            <person name="Kruszewska J.S."/>
            <person name="Biernat P."/>
            <person name="Pawlowska J."/>
        </authorList>
    </citation>
    <scope>NUCLEOTIDE SEQUENCE</scope>
    <source>
        <strain evidence="5">WA0000051536</strain>
    </source>
</reference>
<dbReference type="InterPro" id="IPR027417">
    <property type="entry name" value="P-loop_NTPase"/>
</dbReference>
<dbReference type="PANTHER" id="PTHR10695:SF46">
    <property type="entry name" value="BIFUNCTIONAL COENZYME A SYNTHASE-RELATED"/>
    <property type="match status" value="1"/>
</dbReference>
<protein>
    <recommendedName>
        <fullName evidence="7">Dephospho-CoA kinase</fullName>
    </recommendedName>
</protein>
<comment type="caution">
    <text evidence="5">The sequence shown here is derived from an EMBL/GenBank/DDBJ whole genome shotgun (WGS) entry which is preliminary data.</text>
</comment>
<proteinExistence type="inferred from homology"/>
<dbReference type="NCBIfam" id="TIGR00152">
    <property type="entry name" value="dephospho-CoA kinase"/>
    <property type="match status" value="1"/>
</dbReference>
<organism evidence="5 6">
    <name type="scientific">Umbelopsis vinacea</name>
    <dbReference type="NCBI Taxonomy" id="44442"/>
    <lineage>
        <taxon>Eukaryota</taxon>
        <taxon>Fungi</taxon>
        <taxon>Fungi incertae sedis</taxon>
        <taxon>Mucoromycota</taxon>
        <taxon>Mucoromycotina</taxon>
        <taxon>Umbelopsidomycetes</taxon>
        <taxon>Umbelopsidales</taxon>
        <taxon>Umbelopsidaceae</taxon>
        <taxon>Umbelopsis</taxon>
    </lineage>
</organism>
<name>A0A8H7UEU6_9FUNG</name>
<dbReference type="GO" id="GO:0005524">
    <property type="term" value="F:ATP binding"/>
    <property type="evidence" value="ECO:0007669"/>
    <property type="project" value="UniProtKB-KW"/>
</dbReference>
<evidence type="ECO:0000256" key="4">
    <source>
        <dbReference type="SAM" id="Phobius"/>
    </source>
</evidence>
<dbReference type="CDD" id="cd02022">
    <property type="entry name" value="DPCK"/>
    <property type="match status" value="1"/>
</dbReference>
<gene>
    <name evidence="5" type="ORF">INT44_007448</name>
</gene>
<dbReference type="PANTHER" id="PTHR10695">
    <property type="entry name" value="DEPHOSPHO-COA KINASE-RELATED"/>
    <property type="match status" value="1"/>
</dbReference>
<dbReference type="SUPFAM" id="SSF52540">
    <property type="entry name" value="P-loop containing nucleoside triphosphate hydrolases"/>
    <property type="match status" value="1"/>
</dbReference>
<evidence type="ECO:0000256" key="1">
    <source>
        <dbReference type="ARBA" id="ARBA00009018"/>
    </source>
</evidence>
<dbReference type="GO" id="GO:0004140">
    <property type="term" value="F:dephospho-CoA kinase activity"/>
    <property type="evidence" value="ECO:0007669"/>
    <property type="project" value="InterPro"/>
</dbReference>
<dbReference type="Gene3D" id="3.40.50.300">
    <property type="entry name" value="P-loop containing nucleotide triphosphate hydrolases"/>
    <property type="match status" value="1"/>
</dbReference>
<dbReference type="InterPro" id="IPR001977">
    <property type="entry name" value="Depp_CoAkinase"/>
</dbReference>
<sequence length="238" mass="26818">MKLVGLTGGIGSGKSTVSRIIAEQNVPIIDADLIARQVVEPGRRAYKLIRKHFGDEVLNADGTIDRPKLGAIIFGDSDKRKVLNSCVHPYVRLEMFKQVFWHWMTGKKLVVLDVPLLFESKLDKFVNTTVVVYCSELLQLQRIVKRDTMTEEAATQRIRSQMPLNEKVKLANIVLDNSSDVDQLKIQVKNLVRRLTPPVSSWLLGWIVPPVALAISGFFIKDYATRGARLLVAHYSRP</sequence>
<keyword evidence="4" id="KW-0472">Membrane</keyword>
<keyword evidence="4" id="KW-1133">Transmembrane helix</keyword>
<keyword evidence="6" id="KW-1185">Reference proteome</keyword>
<dbReference type="GO" id="GO:0015937">
    <property type="term" value="P:coenzyme A biosynthetic process"/>
    <property type="evidence" value="ECO:0007669"/>
    <property type="project" value="InterPro"/>
</dbReference>
<feature type="transmembrane region" description="Helical" evidence="4">
    <location>
        <begin position="199"/>
        <end position="220"/>
    </location>
</feature>
<evidence type="ECO:0000256" key="3">
    <source>
        <dbReference type="ARBA" id="ARBA00022840"/>
    </source>
</evidence>
<keyword evidence="3" id="KW-0067">ATP-binding</keyword>
<dbReference type="PROSITE" id="PS51219">
    <property type="entry name" value="DPCK"/>
    <property type="match status" value="1"/>
</dbReference>
<dbReference type="Pfam" id="PF01121">
    <property type="entry name" value="CoaE"/>
    <property type="match status" value="1"/>
</dbReference>
<dbReference type="HAMAP" id="MF_00376">
    <property type="entry name" value="Dephospho_CoA_kinase"/>
    <property type="match status" value="1"/>
</dbReference>
<dbReference type="Proteomes" id="UP000612746">
    <property type="component" value="Unassembled WGS sequence"/>
</dbReference>
<evidence type="ECO:0000256" key="2">
    <source>
        <dbReference type="ARBA" id="ARBA00022741"/>
    </source>
</evidence>
<keyword evidence="2" id="KW-0547">Nucleotide-binding</keyword>
<dbReference type="EMBL" id="JAEPRA010000013">
    <property type="protein sequence ID" value="KAG2176784.1"/>
    <property type="molecule type" value="Genomic_DNA"/>
</dbReference>
<dbReference type="GO" id="GO:0005737">
    <property type="term" value="C:cytoplasm"/>
    <property type="evidence" value="ECO:0007669"/>
    <property type="project" value="UniProtKB-ARBA"/>
</dbReference>
<evidence type="ECO:0000313" key="5">
    <source>
        <dbReference type="EMBL" id="KAG2176784.1"/>
    </source>
</evidence>
<dbReference type="FunFam" id="3.40.50.300:FF:000485">
    <property type="entry name" value="Dephospho-CoA kinase CAB5"/>
    <property type="match status" value="1"/>
</dbReference>
<evidence type="ECO:0000313" key="6">
    <source>
        <dbReference type="Proteomes" id="UP000612746"/>
    </source>
</evidence>
<comment type="similarity">
    <text evidence="1">Belongs to the CoaE family.</text>
</comment>